<evidence type="ECO:0000313" key="1">
    <source>
        <dbReference type="EMBL" id="KAF2211090.1"/>
    </source>
</evidence>
<accession>A0A6A6FCC2</accession>
<protein>
    <submittedName>
        <fullName evidence="1">Uncharacterized protein</fullName>
    </submittedName>
</protein>
<organism evidence="1 2">
    <name type="scientific">Cercospora zeae-maydis SCOH1-5</name>
    <dbReference type="NCBI Taxonomy" id="717836"/>
    <lineage>
        <taxon>Eukaryota</taxon>
        <taxon>Fungi</taxon>
        <taxon>Dikarya</taxon>
        <taxon>Ascomycota</taxon>
        <taxon>Pezizomycotina</taxon>
        <taxon>Dothideomycetes</taxon>
        <taxon>Dothideomycetidae</taxon>
        <taxon>Mycosphaerellales</taxon>
        <taxon>Mycosphaerellaceae</taxon>
        <taxon>Cercospora</taxon>
    </lineage>
</organism>
<name>A0A6A6FCC2_9PEZI</name>
<proteinExistence type="predicted"/>
<dbReference type="EMBL" id="ML992678">
    <property type="protein sequence ID" value="KAF2211090.1"/>
    <property type="molecule type" value="Genomic_DNA"/>
</dbReference>
<evidence type="ECO:0000313" key="2">
    <source>
        <dbReference type="Proteomes" id="UP000799539"/>
    </source>
</evidence>
<keyword evidence="2" id="KW-1185">Reference proteome</keyword>
<reference evidence="1" key="1">
    <citation type="journal article" date="2020" name="Stud. Mycol.">
        <title>101 Dothideomycetes genomes: a test case for predicting lifestyles and emergence of pathogens.</title>
        <authorList>
            <person name="Haridas S."/>
            <person name="Albert R."/>
            <person name="Binder M."/>
            <person name="Bloem J."/>
            <person name="Labutti K."/>
            <person name="Salamov A."/>
            <person name="Andreopoulos B."/>
            <person name="Baker S."/>
            <person name="Barry K."/>
            <person name="Bills G."/>
            <person name="Bluhm B."/>
            <person name="Cannon C."/>
            <person name="Castanera R."/>
            <person name="Culley D."/>
            <person name="Daum C."/>
            <person name="Ezra D."/>
            <person name="Gonzalez J."/>
            <person name="Henrissat B."/>
            <person name="Kuo A."/>
            <person name="Liang C."/>
            <person name="Lipzen A."/>
            <person name="Lutzoni F."/>
            <person name="Magnuson J."/>
            <person name="Mondo S."/>
            <person name="Nolan M."/>
            <person name="Ohm R."/>
            <person name="Pangilinan J."/>
            <person name="Park H.-J."/>
            <person name="Ramirez L."/>
            <person name="Alfaro M."/>
            <person name="Sun H."/>
            <person name="Tritt A."/>
            <person name="Yoshinaga Y."/>
            <person name="Zwiers L.-H."/>
            <person name="Turgeon B."/>
            <person name="Goodwin S."/>
            <person name="Spatafora J."/>
            <person name="Crous P."/>
            <person name="Grigoriev I."/>
        </authorList>
    </citation>
    <scope>NUCLEOTIDE SEQUENCE</scope>
    <source>
        <strain evidence="1">SCOH1-5</strain>
    </source>
</reference>
<dbReference type="Proteomes" id="UP000799539">
    <property type="component" value="Unassembled WGS sequence"/>
</dbReference>
<dbReference type="AlphaFoldDB" id="A0A6A6FCC2"/>
<gene>
    <name evidence="1" type="ORF">CERZMDRAFT_98821</name>
</gene>
<sequence length="223" mass="25650">MSSRPSTDPPFVKVDDIFDQSLTVSKLHRLFEMCKTLSDTQVEEVGKRFYDMTVQLHEPSDFEVLTTLLKDPDFSNAVKNVEILIDIRQYHKEDERIEDYFQRVMRGIENAMGLKTLRIEVVGPEKGFTFSFGTLSYATLEEVHITNGTTELDSLVRFLDDAPELRQFTAENLCITDSQLGSIDPPQVTGCRASDVLRQETDLEHFDTVELDAYSEWIRRKGR</sequence>